<evidence type="ECO:0000256" key="1">
    <source>
        <dbReference type="SAM" id="SignalP"/>
    </source>
</evidence>
<feature type="chain" id="PRO_5009514591" description="SLH domain-containing protein" evidence="1">
    <location>
        <begin position="24"/>
        <end position="540"/>
    </location>
</feature>
<dbReference type="Gene3D" id="2.40.160.60">
    <property type="entry name" value="Outer membrane protein transport protein (OMPP1/FadL/TodX)"/>
    <property type="match status" value="1"/>
</dbReference>
<dbReference type="SUPFAM" id="SSF56935">
    <property type="entry name" value="Porins"/>
    <property type="match status" value="1"/>
</dbReference>
<keyword evidence="1" id="KW-0732">Signal</keyword>
<dbReference type="STRING" id="1802583.A2311_02805"/>
<feature type="signal peptide" evidence="1">
    <location>
        <begin position="1"/>
        <end position="23"/>
    </location>
</feature>
<dbReference type="InterPro" id="IPR001119">
    <property type="entry name" value="SLH_dom"/>
</dbReference>
<proteinExistence type="predicted"/>
<comment type="caution">
    <text evidence="3">The sequence shown here is derived from an EMBL/GenBank/DDBJ whole genome shotgun (WGS) entry which is preliminary data.</text>
</comment>
<feature type="domain" description="SLH" evidence="2">
    <location>
        <begin position="484"/>
        <end position="540"/>
    </location>
</feature>
<accession>A0A1F4TMC5</accession>
<evidence type="ECO:0000259" key="2">
    <source>
        <dbReference type="PROSITE" id="PS51272"/>
    </source>
</evidence>
<dbReference type="Pfam" id="PF00395">
    <property type="entry name" value="SLH"/>
    <property type="match status" value="1"/>
</dbReference>
<evidence type="ECO:0000313" key="4">
    <source>
        <dbReference type="Proteomes" id="UP000178951"/>
    </source>
</evidence>
<dbReference type="AlphaFoldDB" id="A0A1F4TMC5"/>
<dbReference type="Gene3D" id="2.60.40.10">
    <property type="entry name" value="Immunoglobulins"/>
    <property type="match status" value="1"/>
</dbReference>
<sequence>MDNKTISKIFLALILSLSVVTGASGQFNQIGALPLDTEQGVRPLGMGGAFVGLADDNNAALYNPGGLAWAKGLSMHLRDLENITAIQAYPTGFGSSFGLGVIFSKISGIPIAGGTANTSGSTILVSYGTKLNFLPALYKEEIFQRIGVGFNLKALLGETMQQTGQTDRSATGWDMDLGVLWKGGDWWNLGLTIQNLLPAKTLNGGEIKWDVGGEEDVPTAYKLGGSAKLIGDIGSPIYADNRELIVAGELDSSTFYSTLLKFGAEIGFNKKYFLRGGINQQHNLTGTIASFAFGGGVRSEEWGADLASYREPLRNEQVIGFSFSYFPKDWIVIKRLDVDRPKILLEQAIESISLSDNIICYSDTLEVTGRVKPGVDVYVNGYRAAVADDQSFKVTIPLILGKNLVVVEARFEGDKKIWKYKVLRQAKVDLPIEPAKKKNVEELVTLGVIDVSKQKEFKLEASVTRGEIATWIVKAADLRLPAVTKDPFNDVKQDDPVAPYAQAVVEWGIMKAYPDGTFRPNSPVSREEGNKLFKMLRAGN</sequence>
<gene>
    <name evidence="3" type="ORF">A2311_02805</name>
</gene>
<dbReference type="InterPro" id="IPR013783">
    <property type="entry name" value="Ig-like_fold"/>
</dbReference>
<dbReference type="PROSITE" id="PS51272">
    <property type="entry name" value="SLH"/>
    <property type="match status" value="1"/>
</dbReference>
<organism evidence="3 4">
    <name type="scientific">candidate division WOR-1 bacterium RIFOXYB2_FULL_48_7</name>
    <dbReference type="NCBI Taxonomy" id="1802583"/>
    <lineage>
        <taxon>Bacteria</taxon>
        <taxon>Bacillati</taxon>
        <taxon>Saganbacteria</taxon>
    </lineage>
</organism>
<reference evidence="3 4" key="1">
    <citation type="journal article" date="2016" name="Nat. Commun.">
        <title>Thousands of microbial genomes shed light on interconnected biogeochemical processes in an aquifer system.</title>
        <authorList>
            <person name="Anantharaman K."/>
            <person name="Brown C.T."/>
            <person name="Hug L.A."/>
            <person name="Sharon I."/>
            <person name="Castelle C.J."/>
            <person name="Probst A.J."/>
            <person name="Thomas B.C."/>
            <person name="Singh A."/>
            <person name="Wilkins M.J."/>
            <person name="Karaoz U."/>
            <person name="Brodie E.L."/>
            <person name="Williams K.H."/>
            <person name="Hubbard S.S."/>
            <person name="Banfield J.F."/>
        </authorList>
    </citation>
    <scope>NUCLEOTIDE SEQUENCE [LARGE SCALE GENOMIC DNA]</scope>
</reference>
<protein>
    <recommendedName>
        <fullName evidence="2">SLH domain-containing protein</fullName>
    </recommendedName>
</protein>
<dbReference type="Proteomes" id="UP000178951">
    <property type="component" value="Unassembled WGS sequence"/>
</dbReference>
<dbReference type="EMBL" id="MEUF01000053">
    <property type="protein sequence ID" value="OGC33868.1"/>
    <property type="molecule type" value="Genomic_DNA"/>
</dbReference>
<name>A0A1F4TMC5_UNCSA</name>
<evidence type="ECO:0000313" key="3">
    <source>
        <dbReference type="EMBL" id="OGC33868.1"/>
    </source>
</evidence>